<dbReference type="CDD" id="cd17920">
    <property type="entry name" value="DEXHc_RecQ"/>
    <property type="match status" value="1"/>
</dbReference>
<dbReference type="SMART" id="SM00490">
    <property type="entry name" value="HELICc"/>
    <property type="match status" value="1"/>
</dbReference>
<dbReference type="InterPro" id="IPR027417">
    <property type="entry name" value="P-loop_NTPase"/>
</dbReference>
<protein>
    <recommendedName>
        <fullName evidence="6">ATP-dependent DNA helicase RecQ</fullName>
    </recommendedName>
    <alternativeName>
        <fullName evidence="7">DNA 3'-5' helicase RecQ</fullName>
    </alternativeName>
</protein>
<keyword evidence="2" id="KW-0378">Hydrolase</keyword>
<dbReference type="SUPFAM" id="SSF52540">
    <property type="entry name" value="P-loop containing nucleoside triphosphate hydrolases"/>
    <property type="match status" value="1"/>
</dbReference>
<dbReference type="NCBIfam" id="TIGR00614">
    <property type="entry name" value="recQ_fam"/>
    <property type="match status" value="1"/>
</dbReference>
<dbReference type="InterPro" id="IPR002464">
    <property type="entry name" value="DNA/RNA_helicase_DEAH_CS"/>
</dbReference>
<proteinExistence type="predicted"/>
<dbReference type="InterPro" id="IPR001650">
    <property type="entry name" value="Helicase_C-like"/>
</dbReference>
<dbReference type="Pfam" id="PF16124">
    <property type="entry name" value="RecQ_Zn_bind"/>
    <property type="match status" value="1"/>
</dbReference>
<dbReference type="PROSITE" id="PS51192">
    <property type="entry name" value="HELICASE_ATP_BIND_1"/>
    <property type="match status" value="1"/>
</dbReference>
<reference evidence="10 11" key="1">
    <citation type="journal article" date="2019" name="Int. J. Syst. Evol. Microbiol.">
        <title>The Global Catalogue of Microorganisms (GCM) 10K type strain sequencing project: providing services to taxonomists for standard genome sequencing and annotation.</title>
        <authorList>
            <consortium name="The Broad Institute Genomics Platform"/>
            <consortium name="The Broad Institute Genome Sequencing Center for Infectious Disease"/>
            <person name="Wu L."/>
            <person name="Ma J."/>
        </authorList>
    </citation>
    <scope>NUCLEOTIDE SEQUENCE [LARGE SCALE GENOMIC DNA]</scope>
    <source>
        <strain evidence="10 11">JCM 9731</strain>
    </source>
</reference>
<keyword evidence="5" id="KW-0238">DNA-binding</keyword>
<organism evidence="10 11">
    <name type="scientific">Bacillus carboniphilus</name>
    <dbReference type="NCBI Taxonomy" id="86663"/>
    <lineage>
        <taxon>Bacteria</taxon>
        <taxon>Bacillati</taxon>
        <taxon>Bacillota</taxon>
        <taxon>Bacilli</taxon>
        <taxon>Bacillales</taxon>
        <taxon>Bacillaceae</taxon>
        <taxon>Bacillus</taxon>
    </lineage>
</organism>
<dbReference type="Gene3D" id="3.40.50.300">
    <property type="entry name" value="P-loop containing nucleotide triphosphate hydrolases"/>
    <property type="match status" value="2"/>
</dbReference>
<dbReference type="InterPro" id="IPR032284">
    <property type="entry name" value="RecQ_Zn-bd"/>
</dbReference>
<evidence type="ECO:0000256" key="6">
    <source>
        <dbReference type="ARBA" id="ARBA00044535"/>
    </source>
</evidence>
<dbReference type="InterPro" id="IPR014001">
    <property type="entry name" value="Helicase_ATP-bd"/>
</dbReference>
<evidence type="ECO:0000313" key="10">
    <source>
        <dbReference type="EMBL" id="GAA0347165.1"/>
    </source>
</evidence>
<dbReference type="EMBL" id="BAAADJ010000064">
    <property type="protein sequence ID" value="GAA0347165.1"/>
    <property type="molecule type" value="Genomic_DNA"/>
</dbReference>
<evidence type="ECO:0000256" key="1">
    <source>
        <dbReference type="ARBA" id="ARBA00022741"/>
    </source>
</evidence>
<evidence type="ECO:0000256" key="3">
    <source>
        <dbReference type="ARBA" id="ARBA00022806"/>
    </source>
</evidence>
<evidence type="ECO:0000256" key="7">
    <source>
        <dbReference type="ARBA" id="ARBA00044550"/>
    </source>
</evidence>
<feature type="domain" description="Helicase C-terminal" evidence="9">
    <location>
        <begin position="219"/>
        <end position="366"/>
    </location>
</feature>
<dbReference type="PANTHER" id="PTHR13710">
    <property type="entry name" value="DNA HELICASE RECQ FAMILY MEMBER"/>
    <property type="match status" value="1"/>
</dbReference>
<comment type="caution">
    <text evidence="10">The sequence shown here is derived from an EMBL/GenBank/DDBJ whole genome shotgun (WGS) entry which is preliminary data.</text>
</comment>
<sequence>MNLESKLKEYFGYSDFRQGQKEVVESVVSGHDTLAVLPTGTGKSLCYQLAGYLLNGPVVIVSPLLSLMQDQVESIRFRGERRVAAYNSFLNKEEKQDFWRNIHHYRFLFFSPEMLSSDYVIAELSKLSISLLVVDEAHCISQWGYDFRPDYLQLGQVRSAIGDPRVLALTATATKEVQQDIKDKLIFKDNHQDLIVSVNRPNIIFSVEPVSNMKDKWEKVLSLVSKLPKPGIIYFSSKRLAEEICNWLQENGVSKVGYYHADIETEDRILIQQQFLSNQLDIICATSAFGMGVNKEDVRYVIHFQPPLQLESFVQEVGRAGRDGKESYSITLYSTFDDQFQQQLIDYELPTEEQVRFFFQQIENAVDPQVMVKEGFLLETHVRVLQYLNEQFRMSKLGLTEISLNINQWIQERKGLKLKKAADMTNWILTTDCRRNNIVKYFDEQEEVKQEVCCDRCGWSYTNIPIADNQLEEKENIAWQQQLAILLGQEEVNE</sequence>
<evidence type="ECO:0000256" key="5">
    <source>
        <dbReference type="ARBA" id="ARBA00023125"/>
    </source>
</evidence>
<dbReference type="Pfam" id="PF00270">
    <property type="entry name" value="DEAD"/>
    <property type="match status" value="1"/>
</dbReference>
<dbReference type="InterPro" id="IPR011545">
    <property type="entry name" value="DEAD/DEAH_box_helicase_dom"/>
</dbReference>
<keyword evidence="4" id="KW-0067">ATP-binding</keyword>
<name>A0ABN0WUL9_9BACI</name>
<dbReference type="GO" id="GO:0004386">
    <property type="term" value="F:helicase activity"/>
    <property type="evidence" value="ECO:0007669"/>
    <property type="project" value="UniProtKB-KW"/>
</dbReference>
<evidence type="ECO:0000256" key="4">
    <source>
        <dbReference type="ARBA" id="ARBA00022840"/>
    </source>
</evidence>
<dbReference type="Pfam" id="PF00271">
    <property type="entry name" value="Helicase_C"/>
    <property type="match status" value="1"/>
</dbReference>
<evidence type="ECO:0000313" key="11">
    <source>
        <dbReference type="Proteomes" id="UP001500782"/>
    </source>
</evidence>
<dbReference type="PANTHER" id="PTHR13710:SF84">
    <property type="entry name" value="ATP-DEPENDENT DNA HELICASE RECS-RELATED"/>
    <property type="match status" value="1"/>
</dbReference>
<gene>
    <name evidence="10" type="ORF">GCM10008967_41950</name>
</gene>
<evidence type="ECO:0000259" key="9">
    <source>
        <dbReference type="PROSITE" id="PS51194"/>
    </source>
</evidence>
<dbReference type="Proteomes" id="UP001500782">
    <property type="component" value="Unassembled WGS sequence"/>
</dbReference>
<dbReference type="SMART" id="SM00487">
    <property type="entry name" value="DEXDc"/>
    <property type="match status" value="1"/>
</dbReference>
<evidence type="ECO:0000259" key="8">
    <source>
        <dbReference type="PROSITE" id="PS51192"/>
    </source>
</evidence>
<dbReference type="InterPro" id="IPR004589">
    <property type="entry name" value="DNA_helicase_ATP-dep_RecQ"/>
</dbReference>
<keyword evidence="1" id="KW-0547">Nucleotide-binding</keyword>
<evidence type="ECO:0000256" key="2">
    <source>
        <dbReference type="ARBA" id="ARBA00022801"/>
    </source>
</evidence>
<feature type="domain" description="Helicase ATP-binding" evidence="8">
    <location>
        <begin position="24"/>
        <end position="191"/>
    </location>
</feature>
<dbReference type="RefSeq" id="WP_343803806.1">
    <property type="nucleotide sequence ID" value="NZ_BAAADJ010000064.1"/>
</dbReference>
<keyword evidence="3 10" id="KW-0347">Helicase</keyword>
<accession>A0ABN0WUL9</accession>
<dbReference type="PROSITE" id="PS00690">
    <property type="entry name" value="DEAH_ATP_HELICASE"/>
    <property type="match status" value="1"/>
</dbReference>
<dbReference type="PROSITE" id="PS51194">
    <property type="entry name" value="HELICASE_CTER"/>
    <property type="match status" value="1"/>
</dbReference>
<keyword evidence="11" id="KW-1185">Reference proteome</keyword>